<dbReference type="AlphaFoldDB" id="A0A9R1UET4"/>
<keyword evidence="2" id="KW-1185">Reference proteome</keyword>
<sequence length="95" mass="10715">MASFTSCSPGSFHFTYLGIPVRESMVKVKWWQIGVGKSWNLSLFFGRLLRFVIFLKLAGRPEEDSLVKCDPLLNSKEKYGLDVGSLDAFNFGSFV</sequence>
<dbReference type="EMBL" id="NBSK02000009">
    <property type="protein sequence ID" value="KAJ0185756.1"/>
    <property type="molecule type" value="Genomic_DNA"/>
</dbReference>
<evidence type="ECO:0000313" key="2">
    <source>
        <dbReference type="Proteomes" id="UP000235145"/>
    </source>
</evidence>
<proteinExistence type="predicted"/>
<organism evidence="1 2">
    <name type="scientific">Lactuca sativa</name>
    <name type="common">Garden lettuce</name>
    <dbReference type="NCBI Taxonomy" id="4236"/>
    <lineage>
        <taxon>Eukaryota</taxon>
        <taxon>Viridiplantae</taxon>
        <taxon>Streptophyta</taxon>
        <taxon>Embryophyta</taxon>
        <taxon>Tracheophyta</taxon>
        <taxon>Spermatophyta</taxon>
        <taxon>Magnoliopsida</taxon>
        <taxon>eudicotyledons</taxon>
        <taxon>Gunneridae</taxon>
        <taxon>Pentapetalae</taxon>
        <taxon>asterids</taxon>
        <taxon>campanulids</taxon>
        <taxon>Asterales</taxon>
        <taxon>Asteraceae</taxon>
        <taxon>Cichorioideae</taxon>
        <taxon>Cichorieae</taxon>
        <taxon>Lactucinae</taxon>
        <taxon>Lactuca</taxon>
    </lineage>
</organism>
<gene>
    <name evidence="1" type="ORF">LSAT_V11C900468330</name>
</gene>
<accession>A0A9R1UET4</accession>
<reference evidence="1 2" key="1">
    <citation type="journal article" date="2017" name="Nat. Commun.">
        <title>Genome assembly with in vitro proximity ligation data and whole-genome triplication in lettuce.</title>
        <authorList>
            <person name="Reyes-Chin-Wo S."/>
            <person name="Wang Z."/>
            <person name="Yang X."/>
            <person name="Kozik A."/>
            <person name="Arikit S."/>
            <person name="Song C."/>
            <person name="Xia L."/>
            <person name="Froenicke L."/>
            <person name="Lavelle D.O."/>
            <person name="Truco M.J."/>
            <person name="Xia R."/>
            <person name="Zhu S."/>
            <person name="Xu C."/>
            <person name="Xu H."/>
            <person name="Xu X."/>
            <person name="Cox K."/>
            <person name="Korf I."/>
            <person name="Meyers B.C."/>
            <person name="Michelmore R.W."/>
        </authorList>
    </citation>
    <scope>NUCLEOTIDE SEQUENCE [LARGE SCALE GENOMIC DNA]</scope>
    <source>
        <strain evidence="2">cv. Salinas</strain>
        <tissue evidence="1">Seedlings</tissue>
    </source>
</reference>
<dbReference type="Proteomes" id="UP000235145">
    <property type="component" value="Unassembled WGS sequence"/>
</dbReference>
<name>A0A9R1UET4_LACSA</name>
<evidence type="ECO:0000313" key="1">
    <source>
        <dbReference type="EMBL" id="KAJ0185756.1"/>
    </source>
</evidence>
<comment type="caution">
    <text evidence="1">The sequence shown here is derived from an EMBL/GenBank/DDBJ whole genome shotgun (WGS) entry which is preliminary data.</text>
</comment>
<protein>
    <submittedName>
        <fullName evidence="1">Uncharacterized protein</fullName>
    </submittedName>
</protein>